<dbReference type="GO" id="GO:0016788">
    <property type="term" value="F:hydrolase activity, acting on ester bonds"/>
    <property type="evidence" value="ECO:0007669"/>
    <property type="project" value="UniProtKB-ARBA"/>
</dbReference>
<organism evidence="2 3">
    <name type="scientific">Akkermansia glycaniphila</name>
    <dbReference type="NCBI Taxonomy" id="1679444"/>
    <lineage>
        <taxon>Bacteria</taxon>
        <taxon>Pseudomonadati</taxon>
        <taxon>Verrucomicrobiota</taxon>
        <taxon>Verrucomicrobiia</taxon>
        <taxon>Verrucomicrobiales</taxon>
        <taxon>Akkermansiaceae</taxon>
        <taxon>Akkermansia</taxon>
    </lineage>
</organism>
<dbReference type="Gene3D" id="3.40.50.1110">
    <property type="entry name" value="SGNH hydrolase"/>
    <property type="match status" value="1"/>
</dbReference>
<dbReference type="EMBL" id="LT629973">
    <property type="protein sequence ID" value="SEH97079.1"/>
    <property type="molecule type" value="Genomic_DNA"/>
</dbReference>
<keyword evidence="2" id="KW-0378">Hydrolase</keyword>
<dbReference type="SUPFAM" id="SSF52266">
    <property type="entry name" value="SGNH hydrolase"/>
    <property type="match status" value="1"/>
</dbReference>
<evidence type="ECO:0000313" key="3">
    <source>
        <dbReference type="Proteomes" id="UP000176204"/>
    </source>
</evidence>
<proteinExistence type="predicted"/>
<dbReference type="InterPro" id="IPR036514">
    <property type="entry name" value="SGNH_hydro_sf"/>
</dbReference>
<evidence type="ECO:0000256" key="1">
    <source>
        <dbReference type="SAM" id="Phobius"/>
    </source>
</evidence>
<feature type="transmembrane region" description="Helical" evidence="1">
    <location>
        <begin position="20"/>
        <end position="39"/>
    </location>
</feature>
<name>A0A1H6MDK3_9BACT</name>
<accession>A0A1H6MDK3</accession>
<dbReference type="Proteomes" id="UP000176204">
    <property type="component" value="Chromosome I"/>
</dbReference>
<keyword evidence="1" id="KW-0812">Transmembrane</keyword>
<gene>
    <name evidence="2" type="ORF">PYTT_2183</name>
</gene>
<keyword evidence="1" id="KW-0472">Membrane</keyword>
<dbReference type="STRING" id="1679444.PYTT_2183"/>
<evidence type="ECO:0000313" key="2">
    <source>
        <dbReference type="EMBL" id="SEH97079.1"/>
    </source>
</evidence>
<dbReference type="KEGG" id="agl:PYTT_2183"/>
<sequence>MTGLRVEVSGETGYDGVMFGLRFPFLCFLCVLCCVAGFAPAKDARAAAGDGRILFIGNSFTYFNQMPLMLQGLAQASGIPLTCRMQAEGAATLQSHWDNPGQGKSRLESGSWRYVVLQEQSSTPVGRADAMKKYAGLFGKLIREKGAIPVLFVTWGYREEKASGGVNGEMQKILTLEYARRAEETGALLVPVGPAWAACMRLHPKANLYLEDGQHPSALGSYLTACVFYATLFRKSPVGLPGTMAAGKHVVCDIPAAQARALQQVAWETSRTFDGRKFLEAYAAEQSRIVSKEELKPKLTRDLTYDALVAMIGKPTHANAEGRTYQFGLRNRVMLLAVFSPEMKLQSASFHSEEGGGSERVEVK</sequence>
<keyword evidence="1" id="KW-1133">Transmembrane helix</keyword>
<dbReference type="AlphaFoldDB" id="A0A1H6MDK3"/>
<reference evidence="3" key="1">
    <citation type="submission" date="2016-09" db="EMBL/GenBank/DDBJ databases">
        <authorList>
            <person name="Koehorst J."/>
        </authorList>
    </citation>
    <scope>NUCLEOTIDE SEQUENCE [LARGE SCALE GENOMIC DNA]</scope>
</reference>
<protein>
    <submittedName>
        <fullName evidence="2">Sgnh hydrolase-type esterase domain</fullName>
    </submittedName>
</protein>
<keyword evidence="3" id="KW-1185">Reference proteome</keyword>